<organism evidence="2 3">
    <name type="scientific">Robertkochia marina</name>
    <dbReference type="NCBI Taxonomy" id="1227945"/>
    <lineage>
        <taxon>Bacteria</taxon>
        <taxon>Pseudomonadati</taxon>
        <taxon>Bacteroidota</taxon>
        <taxon>Flavobacteriia</taxon>
        <taxon>Flavobacteriales</taxon>
        <taxon>Flavobacteriaceae</taxon>
        <taxon>Robertkochia</taxon>
    </lineage>
</organism>
<dbReference type="EMBL" id="SSMC01000001">
    <property type="protein sequence ID" value="THD69416.1"/>
    <property type="molecule type" value="Genomic_DNA"/>
</dbReference>
<sequence>MNAPLKLLRIIQWRQLKGVAGFFFRHPILFLSALPATWQCVSICDRKFGNTHHKDNKANAFRHALWNMLLVRNALLCCSNSMTSEAWAKELTDWHEDFSPNRDLARAMDLHNNQTGRLLYREKFGKKPVKNQQITQALLPLLKDAKKLKDSQMTMNHAPLQLLYLNT</sequence>
<feature type="domain" description="DUF6973" evidence="1">
    <location>
        <begin position="22"/>
        <end position="144"/>
    </location>
</feature>
<accession>A0A4S3M2W0</accession>
<dbReference type="Proteomes" id="UP000305939">
    <property type="component" value="Unassembled WGS sequence"/>
</dbReference>
<proteinExistence type="predicted"/>
<dbReference type="OrthoDB" id="1496068at2"/>
<keyword evidence="3" id="KW-1185">Reference proteome</keyword>
<dbReference type="InterPro" id="IPR054246">
    <property type="entry name" value="DUF6973"/>
</dbReference>
<dbReference type="RefSeq" id="WP_136334906.1">
    <property type="nucleotide sequence ID" value="NZ_QXMP01000001.1"/>
</dbReference>
<protein>
    <recommendedName>
        <fullName evidence="1">DUF6973 domain-containing protein</fullName>
    </recommendedName>
</protein>
<gene>
    <name evidence="2" type="ORF">E7Z59_03560</name>
</gene>
<evidence type="ECO:0000259" key="1">
    <source>
        <dbReference type="Pfam" id="PF22322"/>
    </source>
</evidence>
<reference evidence="2 3" key="1">
    <citation type="submission" date="2019-04" db="EMBL/GenBank/DDBJ databases">
        <title>Draft genome sequence of Robertkochia marina CC-AMO-30D.</title>
        <authorList>
            <person name="Hameed A."/>
            <person name="Lin S.-Y."/>
            <person name="Shahina M."/>
            <person name="Lai W.-A."/>
            <person name="Young C.-C."/>
        </authorList>
    </citation>
    <scope>NUCLEOTIDE SEQUENCE [LARGE SCALE GENOMIC DNA]</scope>
    <source>
        <strain evidence="2 3">CC-AMO-30D</strain>
    </source>
</reference>
<comment type="caution">
    <text evidence="2">The sequence shown here is derived from an EMBL/GenBank/DDBJ whole genome shotgun (WGS) entry which is preliminary data.</text>
</comment>
<dbReference type="Pfam" id="PF22322">
    <property type="entry name" value="DUF6973"/>
    <property type="match status" value="1"/>
</dbReference>
<name>A0A4S3M2W0_9FLAO</name>
<evidence type="ECO:0000313" key="2">
    <source>
        <dbReference type="EMBL" id="THD69416.1"/>
    </source>
</evidence>
<evidence type="ECO:0000313" key="3">
    <source>
        <dbReference type="Proteomes" id="UP000305939"/>
    </source>
</evidence>
<dbReference type="AlphaFoldDB" id="A0A4S3M2W0"/>